<keyword evidence="5" id="KW-0677">Repeat</keyword>
<dbReference type="SMART" id="SM00369">
    <property type="entry name" value="LRR_TYP"/>
    <property type="match status" value="3"/>
</dbReference>
<evidence type="ECO:0000256" key="1">
    <source>
        <dbReference type="ARBA" id="ARBA00004167"/>
    </source>
</evidence>
<organism evidence="10 11">
    <name type="scientific">Adiantum capillus-veneris</name>
    <name type="common">Maidenhair fern</name>
    <dbReference type="NCBI Taxonomy" id="13818"/>
    <lineage>
        <taxon>Eukaryota</taxon>
        <taxon>Viridiplantae</taxon>
        <taxon>Streptophyta</taxon>
        <taxon>Embryophyta</taxon>
        <taxon>Tracheophyta</taxon>
        <taxon>Polypodiopsida</taxon>
        <taxon>Polypodiidae</taxon>
        <taxon>Polypodiales</taxon>
        <taxon>Pteridineae</taxon>
        <taxon>Pteridaceae</taxon>
        <taxon>Vittarioideae</taxon>
        <taxon>Adiantum</taxon>
    </lineage>
</organism>
<evidence type="ECO:0000256" key="8">
    <source>
        <dbReference type="ARBA" id="ARBA00023170"/>
    </source>
</evidence>
<dbReference type="PANTHER" id="PTHR27000">
    <property type="entry name" value="LEUCINE-RICH REPEAT RECEPTOR-LIKE PROTEIN KINASE FAMILY PROTEIN-RELATED"/>
    <property type="match status" value="1"/>
</dbReference>
<sequence length="344" mass="38034">MGKPHSYAHLQNLGKYPLCHFRPPELAFLQELELRFRLSSAHFNCEKLKLINSTIRYLDISDNHLTSSSLILECLSQVRFPSLSHLNLSQNPLHSPLNPSAVLLTPSLSHLDISWCGLSGRLTNSFLSIAIGTLSSLTLSHNQLQGKLPSLLPTYGGWTDIDLSHNFFTGINTQEAVVEKINQTSRQVQLGQLLLSNNRLKGDLGEFLAKFVALSVDGCPIHFEMLDVSDNDFTGTVPPFVANCSGLHRIKMGNNHLRGQIPAELGLLSGLRTLSLHQNQLEGSIPSTLSNCTSLEVLDLSHNRLDGDVEQVLFSSQNLPSLRVLLLSYNRLTGIIPASDWFLQ</sequence>
<name>A0A9D4UAP2_ADICA</name>
<dbReference type="FunFam" id="3.80.10.10:FF:000041">
    <property type="entry name" value="LRR receptor-like serine/threonine-protein kinase ERECTA"/>
    <property type="match status" value="1"/>
</dbReference>
<evidence type="ECO:0000256" key="9">
    <source>
        <dbReference type="ARBA" id="ARBA00023180"/>
    </source>
</evidence>
<dbReference type="AlphaFoldDB" id="A0A9D4UAP2"/>
<dbReference type="Pfam" id="PF00560">
    <property type="entry name" value="LRR_1"/>
    <property type="match status" value="3"/>
</dbReference>
<dbReference type="Pfam" id="PF12799">
    <property type="entry name" value="LRR_4"/>
    <property type="match status" value="1"/>
</dbReference>
<keyword evidence="3" id="KW-0812">Transmembrane</keyword>
<accession>A0A9D4UAP2</accession>
<dbReference type="PRINTS" id="PR00019">
    <property type="entry name" value="LEURICHRPT"/>
</dbReference>
<evidence type="ECO:0000313" key="11">
    <source>
        <dbReference type="Proteomes" id="UP000886520"/>
    </source>
</evidence>
<dbReference type="InterPro" id="IPR003591">
    <property type="entry name" value="Leu-rich_rpt_typical-subtyp"/>
</dbReference>
<evidence type="ECO:0000256" key="2">
    <source>
        <dbReference type="ARBA" id="ARBA00022614"/>
    </source>
</evidence>
<dbReference type="InterPro" id="IPR001611">
    <property type="entry name" value="Leu-rich_rpt"/>
</dbReference>
<gene>
    <name evidence="10" type="ORF">GOP47_0021213</name>
</gene>
<reference evidence="10" key="1">
    <citation type="submission" date="2021-01" db="EMBL/GenBank/DDBJ databases">
        <title>Adiantum capillus-veneris genome.</title>
        <authorList>
            <person name="Fang Y."/>
            <person name="Liao Q."/>
        </authorList>
    </citation>
    <scope>NUCLEOTIDE SEQUENCE</scope>
    <source>
        <strain evidence="10">H3</strain>
        <tissue evidence="10">Leaf</tissue>
    </source>
</reference>
<keyword evidence="9" id="KW-0325">Glycoprotein</keyword>
<dbReference type="EMBL" id="JABFUD020000020">
    <property type="protein sequence ID" value="KAI5064543.1"/>
    <property type="molecule type" value="Genomic_DNA"/>
</dbReference>
<comment type="subcellular location">
    <subcellularLocation>
        <location evidence="1">Membrane</location>
        <topology evidence="1">Single-pass membrane protein</topology>
    </subcellularLocation>
</comment>
<keyword evidence="11" id="KW-1185">Reference proteome</keyword>
<dbReference type="SUPFAM" id="SSF52058">
    <property type="entry name" value="L domain-like"/>
    <property type="match status" value="1"/>
</dbReference>
<dbReference type="PANTHER" id="PTHR27000:SF642">
    <property type="entry name" value="INACTIVE LEUCINE-RICH REPEAT RECEPTOR KINASE XIAO-RELATED"/>
    <property type="match status" value="1"/>
</dbReference>
<dbReference type="GO" id="GO:0016020">
    <property type="term" value="C:membrane"/>
    <property type="evidence" value="ECO:0007669"/>
    <property type="project" value="UniProtKB-SubCell"/>
</dbReference>
<dbReference type="Proteomes" id="UP000886520">
    <property type="component" value="Chromosome 20"/>
</dbReference>
<evidence type="ECO:0000256" key="6">
    <source>
        <dbReference type="ARBA" id="ARBA00022989"/>
    </source>
</evidence>
<evidence type="ECO:0000313" key="10">
    <source>
        <dbReference type="EMBL" id="KAI5064543.1"/>
    </source>
</evidence>
<dbReference type="Gene3D" id="3.80.10.10">
    <property type="entry name" value="Ribonuclease Inhibitor"/>
    <property type="match status" value="1"/>
</dbReference>
<dbReference type="InterPro" id="IPR025875">
    <property type="entry name" value="Leu-rich_rpt_4"/>
</dbReference>
<dbReference type="OrthoDB" id="1060944at2759"/>
<keyword evidence="7" id="KW-0472">Membrane</keyword>
<proteinExistence type="predicted"/>
<protein>
    <submittedName>
        <fullName evidence="10">Uncharacterized protein</fullName>
    </submittedName>
</protein>
<evidence type="ECO:0000256" key="3">
    <source>
        <dbReference type="ARBA" id="ARBA00022692"/>
    </source>
</evidence>
<keyword evidence="2" id="KW-0433">Leucine-rich repeat</keyword>
<evidence type="ECO:0000256" key="4">
    <source>
        <dbReference type="ARBA" id="ARBA00022729"/>
    </source>
</evidence>
<evidence type="ECO:0000256" key="5">
    <source>
        <dbReference type="ARBA" id="ARBA00022737"/>
    </source>
</evidence>
<dbReference type="Pfam" id="PF13516">
    <property type="entry name" value="LRR_6"/>
    <property type="match status" value="1"/>
</dbReference>
<dbReference type="InterPro" id="IPR032675">
    <property type="entry name" value="LRR_dom_sf"/>
</dbReference>
<evidence type="ECO:0000256" key="7">
    <source>
        <dbReference type="ARBA" id="ARBA00023136"/>
    </source>
</evidence>
<keyword evidence="8" id="KW-0675">Receptor</keyword>
<keyword evidence="4" id="KW-0732">Signal</keyword>
<keyword evidence="6" id="KW-1133">Transmembrane helix</keyword>
<comment type="caution">
    <text evidence="10">The sequence shown here is derived from an EMBL/GenBank/DDBJ whole genome shotgun (WGS) entry which is preliminary data.</text>
</comment>